<organism evidence="1 2">
    <name type="scientific">Candidatus Scatousia excrementigallinarum</name>
    <dbReference type="NCBI Taxonomy" id="2840935"/>
    <lineage>
        <taxon>Bacteria</taxon>
        <taxon>Candidatus Scatousia</taxon>
    </lineage>
</organism>
<gene>
    <name evidence="1" type="ORF">IAC10_03455</name>
</gene>
<sequence length="96" mass="11039">MSLFSWLKDWKVLNELWDAIEPFVINLAEKNVPKYITKLYENLAKATQPALDSLKKLKEKIKTSPNALDDYCFNQGVNAIETFANHLLTVVADLRK</sequence>
<protein>
    <submittedName>
        <fullName evidence="1">Uncharacterized protein</fullName>
    </submittedName>
</protein>
<dbReference type="Proteomes" id="UP000823928">
    <property type="component" value="Unassembled WGS sequence"/>
</dbReference>
<reference evidence="1" key="2">
    <citation type="journal article" date="2021" name="PeerJ">
        <title>Extensive microbial diversity within the chicken gut microbiome revealed by metagenomics and culture.</title>
        <authorList>
            <person name="Gilroy R."/>
            <person name="Ravi A."/>
            <person name="Getino M."/>
            <person name="Pursley I."/>
            <person name="Horton D.L."/>
            <person name="Alikhan N.F."/>
            <person name="Baker D."/>
            <person name="Gharbi K."/>
            <person name="Hall N."/>
            <person name="Watson M."/>
            <person name="Adriaenssens E.M."/>
            <person name="Foster-Nyarko E."/>
            <person name="Jarju S."/>
            <person name="Secka A."/>
            <person name="Antonio M."/>
            <person name="Oren A."/>
            <person name="Chaudhuri R.R."/>
            <person name="La Ragione R."/>
            <person name="Hildebrand F."/>
            <person name="Pallen M.J."/>
        </authorList>
    </citation>
    <scope>NUCLEOTIDE SEQUENCE</scope>
    <source>
        <strain evidence="1">6276</strain>
    </source>
</reference>
<evidence type="ECO:0000313" key="1">
    <source>
        <dbReference type="EMBL" id="HIS35671.1"/>
    </source>
</evidence>
<name>A0A9D1EXQ0_9BACT</name>
<comment type="caution">
    <text evidence="1">The sequence shown here is derived from an EMBL/GenBank/DDBJ whole genome shotgun (WGS) entry which is preliminary data.</text>
</comment>
<reference evidence="1" key="1">
    <citation type="submission" date="2020-10" db="EMBL/GenBank/DDBJ databases">
        <authorList>
            <person name="Gilroy R."/>
        </authorList>
    </citation>
    <scope>NUCLEOTIDE SEQUENCE</scope>
    <source>
        <strain evidence="1">6276</strain>
    </source>
</reference>
<dbReference type="EMBL" id="DVIU01000075">
    <property type="protein sequence ID" value="HIS35671.1"/>
    <property type="molecule type" value="Genomic_DNA"/>
</dbReference>
<dbReference type="AlphaFoldDB" id="A0A9D1EXQ0"/>
<evidence type="ECO:0000313" key="2">
    <source>
        <dbReference type="Proteomes" id="UP000823928"/>
    </source>
</evidence>
<proteinExistence type="predicted"/>
<accession>A0A9D1EXQ0</accession>